<proteinExistence type="predicted"/>
<dbReference type="Proteomes" id="UP000626109">
    <property type="component" value="Unassembled WGS sequence"/>
</dbReference>
<dbReference type="Proteomes" id="UP000654075">
    <property type="component" value="Unassembled WGS sequence"/>
</dbReference>
<dbReference type="AlphaFoldDB" id="A0A813DBJ6"/>
<dbReference type="Gene3D" id="1.25.40.10">
    <property type="entry name" value="Tetratricopeptide repeat domain"/>
    <property type="match status" value="1"/>
</dbReference>
<dbReference type="EMBL" id="CAJNNW010033744">
    <property type="protein sequence ID" value="CAE8720174.1"/>
    <property type="molecule type" value="Genomic_DNA"/>
</dbReference>
<dbReference type="EMBL" id="CAJNNV010001798">
    <property type="protein sequence ID" value="CAE8585859.1"/>
    <property type="molecule type" value="Genomic_DNA"/>
</dbReference>
<evidence type="ECO:0000313" key="1">
    <source>
        <dbReference type="EMBL" id="CAE8585859.1"/>
    </source>
</evidence>
<protein>
    <submittedName>
        <fullName evidence="1">Uncharacterized protein</fullName>
    </submittedName>
</protein>
<accession>A0A813DBJ6</accession>
<dbReference type="SUPFAM" id="SSF48452">
    <property type="entry name" value="TPR-like"/>
    <property type="match status" value="1"/>
</dbReference>
<sequence length="502" mass="54600">MVLQNWAAAAAQVFQPRLLRHGKKIFPPSVFLRPLSSTRTPPCGSHQWPELLAQLPDFVAGVDALEARRFGEATLKLQRSVEVTAAYFPAVNAGAELALCRSAYACCLWYQGRFQEAAVQFEIALEASREHLPSINVARLAESAARVEFELGHFSRAADLASQASEALTSAQPQAHPRPRMLEEAVNVVMGGQGRRTYWEEEDGETKNHTSEAEREVEAIRLVNSLIAEALPDDFKAEAPTDPDEGRSLSQIFENELGKDRPLARLLGLRQGGEVRPDGLSEFIDETDDHEFEDGPGALQLGCVRMALRSTVGQLAVAVGASAEPWVKSLLEAAIHDFEAIQPTGPATGPFMYRSMIALGTVTAEVTQDAKAAEELLRSAIDKATVPRAGHGPKVGDSKGRRGIWRSQALTAYADFLEQGPQAKQRASEIAGLRVQAADALCLPEGPEDQCDTAAHLADKLHLQLEVYLSPHKLRWGLVYVPPPELLRAPELPGTHLGSSNK</sequence>
<organism evidence="1 3">
    <name type="scientific">Polarella glacialis</name>
    <name type="common">Dinoflagellate</name>
    <dbReference type="NCBI Taxonomy" id="89957"/>
    <lineage>
        <taxon>Eukaryota</taxon>
        <taxon>Sar</taxon>
        <taxon>Alveolata</taxon>
        <taxon>Dinophyceae</taxon>
        <taxon>Suessiales</taxon>
        <taxon>Suessiaceae</taxon>
        <taxon>Polarella</taxon>
    </lineage>
</organism>
<comment type="caution">
    <text evidence="1">The sequence shown here is derived from an EMBL/GenBank/DDBJ whole genome shotgun (WGS) entry which is preliminary data.</text>
</comment>
<evidence type="ECO:0000313" key="3">
    <source>
        <dbReference type="Proteomes" id="UP000654075"/>
    </source>
</evidence>
<evidence type="ECO:0000313" key="2">
    <source>
        <dbReference type="EMBL" id="CAE8720174.1"/>
    </source>
</evidence>
<name>A0A813DBJ6_POLGL</name>
<keyword evidence="3" id="KW-1185">Reference proteome</keyword>
<dbReference type="InterPro" id="IPR011990">
    <property type="entry name" value="TPR-like_helical_dom_sf"/>
</dbReference>
<gene>
    <name evidence="1" type="ORF">PGLA1383_LOCUS4760</name>
    <name evidence="2" type="ORF">PGLA2088_LOCUS41155</name>
</gene>
<reference evidence="1" key="1">
    <citation type="submission" date="2021-02" db="EMBL/GenBank/DDBJ databases">
        <authorList>
            <person name="Dougan E. K."/>
            <person name="Rhodes N."/>
            <person name="Thang M."/>
            <person name="Chan C."/>
        </authorList>
    </citation>
    <scope>NUCLEOTIDE SEQUENCE</scope>
</reference>